<dbReference type="SMART" id="SM00046">
    <property type="entry name" value="DAGKc"/>
    <property type="match status" value="1"/>
</dbReference>
<organism evidence="4 5">
    <name type="scientific">Tsukamurella strandjordii</name>
    <dbReference type="NCBI Taxonomy" id="147577"/>
    <lineage>
        <taxon>Bacteria</taxon>
        <taxon>Bacillati</taxon>
        <taxon>Actinomycetota</taxon>
        <taxon>Actinomycetes</taxon>
        <taxon>Mycobacteriales</taxon>
        <taxon>Tsukamurellaceae</taxon>
        <taxon>Tsukamurella</taxon>
    </lineage>
</organism>
<accession>A0AA90NDG8</accession>
<dbReference type="PANTHER" id="PTHR12358">
    <property type="entry name" value="SPHINGOSINE KINASE"/>
    <property type="match status" value="1"/>
</dbReference>
<dbReference type="Proteomes" id="UP001178281">
    <property type="component" value="Unassembled WGS sequence"/>
</dbReference>
<dbReference type="GO" id="GO:0005886">
    <property type="term" value="C:plasma membrane"/>
    <property type="evidence" value="ECO:0007669"/>
    <property type="project" value="TreeGrafter"/>
</dbReference>
<dbReference type="SUPFAM" id="SSF111331">
    <property type="entry name" value="NAD kinase/diacylglycerol kinase-like"/>
    <property type="match status" value="1"/>
</dbReference>
<gene>
    <name evidence="4" type="ORF">Q7X28_00190</name>
</gene>
<dbReference type="PANTHER" id="PTHR12358:SF106">
    <property type="entry name" value="LIPID KINASE YEGS"/>
    <property type="match status" value="1"/>
</dbReference>
<keyword evidence="4" id="KW-0418">Kinase</keyword>
<dbReference type="InterPro" id="IPR017438">
    <property type="entry name" value="ATP-NAD_kinase_N"/>
</dbReference>
<dbReference type="EMBL" id="JAUTIX010000001">
    <property type="protein sequence ID" value="MDP0396330.1"/>
    <property type="molecule type" value="Genomic_DNA"/>
</dbReference>
<dbReference type="InterPro" id="IPR050187">
    <property type="entry name" value="Lipid_Phosphate_FormReg"/>
</dbReference>
<name>A0AA90NDG8_9ACTN</name>
<dbReference type="AlphaFoldDB" id="A0AA90NDG8"/>
<evidence type="ECO:0000256" key="2">
    <source>
        <dbReference type="ARBA" id="ARBA00005983"/>
    </source>
</evidence>
<dbReference type="InterPro" id="IPR001206">
    <property type="entry name" value="Diacylglycerol_kinase_cat_dom"/>
</dbReference>
<dbReference type="InterPro" id="IPR016064">
    <property type="entry name" value="NAD/diacylglycerol_kinase_sf"/>
</dbReference>
<evidence type="ECO:0000256" key="1">
    <source>
        <dbReference type="ARBA" id="ARBA00001946"/>
    </source>
</evidence>
<keyword evidence="4" id="KW-0808">Transferase</keyword>
<dbReference type="PROSITE" id="PS50146">
    <property type="entry name" value="DAGK"/>
    <property type="match status" value="1"/>
</dbReference>
<dbReference type="RefSeq" id="WP_220656220.1">
    <property type="nucleotide sequence ID" value="NZ_JAUTIX010000001.1"/>
</dbReference>
<sequence>MRALLIVNPNATSITPAGRDLVAMALSAKLDITLVQTEQRGHATELAAQARADGTDLVIVHGGDGTVNEVVCGILGREGMPDGPPPAPADELPAIAVIPGGSANVFARSLAVPREPEQATVHLTDLLERRSFRTIGLGCADDRWFLFNAGVGVDAEVIANMEALREKGKAATPARYVRTAIRTFFSAARREPQLTVHLPGEEPGTWEDTDGVHFAFVSNASPWTFLNNRAVFTNPGTDYGTGLGVFASRSMRTIPNLMLVRQMLSARRTKGPKVRHLIRHDDLRELRISSAVPVPAQVDGDHLGDRTDIRFWYSPERIRVVADLPPLPRVR</sequence>
<evidence type="ECO:0000313" key="5">
    <source>
        <dbReference type="Proteomes" id="UP001178281"/>
    </source>
</evidence>
<proteinExistence type="inferred from homology"/>
<evidence type="ECO:0000259" key="3">
    <source>
        <dbReference type="PROSITE" id="PS50146"/>
    </source>
</evidence>
<comment type="cofactor">
    <cofactor evidence="1">
        <name>Mg(2+)</name>
        <dbReference type="ChEBI" id="CHEBI:18420"/>
    </cofactor>
</comment>
<dbReference type="Pfam" id="PF00781">
    <property type="entry name" value="DAGK_cat"/>
    <property type="match status" value="1"/>
</dbReference>
<dbReference type="GO" id="GO:0004143">
    <property type="term" value="F:ATP-dependent diacylglycerol kinase activity"/>
    <property type="evidence" value="ECO:0007669"/>
    <property type="project" value="TreeGrafter"/>
</dbReference>
<keyword evidence="5" id="KW-1185">Reference proteome</keyword>
<comment type="caution">
    <text evidence="4">The sequence shown here is derived from an EMBL/GenBank/DDBJ whole genome shotgun (WGS) entry which is preliminary data.</text>
</comment>
<evidence type="ECO:0000313" key="4">
    <source>
        <dbReference type="EMBL" id="MDP0396330.1"/>
    </source>
</evidence>
<reference evidence="4" key="1">
    <citation type="submission" date="2023-08" db="EMBL/GenBank/DDBJ databases">
        <title>The draft genome of Tsukamurella strandjordii strain 050030.</title>
        <authorList>
            <person name="Zhao F."/>
            <person name="Feng Y."/>
            <person name="Zong Z."/>
        </authorList>
    </citation>
    <scope>NUCLEOTIDE SEQUENCE</scope>
    <source>
        <strain evidence="4">050030</strain>
    </source>
</reference>
<dbReference type="Gene3D" id="3.40.50.10330">
    <property type="entry name" value="Probable inorganic polyphosphate/atp-NAD kinase, domain 1"/>
    <property type="match status" value="1"/>
</dbReference>
<protein>
    <submittedName>
        <fullName evidence="4">Diacylglycerol kinase family protein</fullName>
    </submittedName>
</protein>
<comment type="similarity">
    <text evidence="2">Belongs to the diacylglycerol/lipid kinase family.</text>
</comment>
<dbReference type="Gene3D" id="2.60.200.40">
    <property type="match status" value="1"/>
</dbReference>
<feature type="domain" description="DAGKc" evidence="3">
    <location>
        <begin position="1"/>
        <end position="144"/>
    </location>
</feature>